<evidence type="ECO:0000313" key="1">
    <source>
        <dbReference type="EMBL" id="KWX13779.1"/>
    </source>
</evidence>
<dbReference type="OrthoDB" id="10255715at2759"/>
<dbReference type="AlphaFoldDB" id="A0A132NUM5"/>
<organism evidence="1 2">
    <name type="scientific">Giardia duodenalis assemblage B</name>
    <dbReference type="NCBI Taxonomy" id="1394984"/>
    <lineage>
        <taxon>Eukaryota</taxon>
        <taxon>Metamonada</taxon>
        <taxon>Diplomonadida</taxon>
        <taxon>Hexamitidae</taxon>
        <taxon>Giardiinae</taxon>
        <taxon>Giardia</taxon>
    </lineage>
</organism>
<reference evidence="1 2" key="1">
    <citation type="journal article" date="2015" name="Mol. Biochem. Parasitol.">
        <title>Identification of polymorphic genes for use in assemblage B genotyping assays through comparative genomics of multiple assemblage B Giardia duodenalis isolates.</title>
        <authorList>
            <person name="Wielinga C."/>
            <person name="Thompson R.C."/>
            <person name="Monis P."/>
            <person name="Ryan U."/>
        </authorList>
    </citation>
    <scope>NUCLEOTIDE SEQUENCE [LARGE SCALE GENOMIC DNA]</scope>
    <source>
        <strain evidence="1 2">BAH15c1</strain>
    </source>
</reference>
<evidence type="ECO:0000313" key="2">
    <source>
        <dbReference type="Proteomes" id="UP000070089"/>
    </source>
</evidence>
<protein>
    <submittedName>
        <fullName evidence="1">Uncharacterized protein</fullName>
    </submittedName>
</protein>
<accession>A0A132NUM5</accession>
<dbReference type="Proteomes" id="UP000070089">
    <property type="component" value="Unassembled WGS sequence"/>
</dbReference>
<name>A0A132NUM5_GIAIN</name>
<sequence>MRITFQHKDKRQVVASLKTGLLQDIAPRWFPPNALLQVVFYINDGKVRLESCPKSMYFKPLNCAWSRVSVDTFTLDPPFSISASQRGTYTVTFYLDKHERDVSQNPHVSTLSAGRQLPERFSTADVGPAGNQHEEFATVSSAIISIKEANQTSICLSDLSKTAQGPFSTGKIVTSARLRMHPSTILRQNPLASSAQENSHSSILDESSLSLTVLQPRCDTLYILTTCQDTSELDTILSQLFENGVRSTAEPTVQSEDSFKGKYILVRRLFDLFAQFSYSWSLVMANRDTMLCLIDAVEIWLSPIIIFALLTNIPIYTLRDYTHLLACCQHIGETVDSASGNILPSITLPYIGDLQAITLNSSLSQTLLPSRESLIKASTNTLYSAVYPIDRQLLPQTFFLPEIETTVFANASELLNMPSQTCLLEIQEAIRRYLDWSLALTANRYTVWVRLTLNSSVYNRLSHEIDQIFCVSHCLTSTDMINDCSITLNLDNDDTAVTGFTVQNLCELFLRGPHITKHEESTTEI</sequence>
<comment type="caution">
    <text evidence="1">The sequence shown here is derived from an EMBL/GenBank/DDBJ whole genome shotgun (WGS) entry which is preliminary data.</text>
</comment>
<dbReference type="VEuPathDB" id="GiardiaDB:QR46_2230"/>
<proteinExistence type="predicted"/>
<gene>
    <name evidence="1" type="ORF">QR46_2230</name>
</gene>
<dbReference type="EMBL" id="JXTI01000056">
    <property type="protein sequence ID" value="KWX13779.1"/>
    <property type="molecule type" value="Genomic_DNA"/>
</dbReference>